<feature type="transmembrane region" description="Helical" evidence="1">
    <location>
        <begin position="41"/>
        <end position="66"/>
    </location>
</feature>
<evidence type="ECO:0000256" key="1">
    <source>
        <dbReference type="SAM" id="Phobius"/>
    </source>
</evidence>
<protein>
    <submittedName>
        <fullName evidence="2">Uncharacterized protein</fullName>
    </submittedName>
</protein>
<gene>
    <name evidence="2" type="ORF">BZL54_21760</name>
</gene>
<keyword evidence="1" id="KW-1133">Transmembrane helix</keyword>
<proteinExistence type="predicted"/>
<reference evidence="2 3" key="1">
    <citation type="submission" date="2017-01" db="EMBL/GenBank/DDBJ databases">
        <title>Whole-Genome Shotgun Sequencing of Two beta-Proteobacterial Species in Search of the Bulgecin Biosynthetic Cluster.</title>
        <authorList>
            <person name="Horsman M.E."/>
            <person name="Marous D.R."/>
            <person name="Li R."/>
            <person name="Oliver R.A."/>
            <person name="Byun B."/>
            <person name="Emrich S.J."/>
            <person name="Boggess B."/>
            <person name="Townsend C.A."/>
            <person name="Mobashery S."/>
        </authorList>
    </citation>
    <scope>NUCLEOTIDE SEQUENCE [LARGE SCALE GENOMIC DNA]</scope>
    <source>
        <strain evidence="2 3">ATCC 31433</strain>
    </source>
</reference>
<accession>A0A2A4FCD5</accession>
<evidence type="ECO:0000313" key="2">
    <source>
        <dbReference type="EMBL" id="PCE30320.1"/>
    </source>
</evidence>
<sequence length="90" mass="9933">MRGAPDNTTTRAIGCIVDFVAHGLTYGDDRPVDRWLIQAPIALITYLVLAALPIVFGGVVIEWWALRHEERRTTGNREADTCQGRAPASE</sequence>
<evidence type="ECO:0000313" key="3">
    <source>
        <dbReference type="Proteomes" id="UP000217994"/>
    </source>
</evidence>
<name>A0A2A4FCD5_9BURK</name>
<dbReference type="Proteomes" id="UP000217994">
    <property type="component" value="Unassembled WGS sequence"/>
</dbReference>
<comment type="caution">
    <text evidence="2">The sequence shown here is derived from an EMBL/GenBank/DDBJ whole genome shotgun (WGS) entry which is preliminary data.</text>
</comment>
<organism evidence="2 3">
    <name type="scientific">Burkholderia ubonensis subsp. mesacidophila</name>
    <dbReference type="NCBI Taxonomy" id="265293"/>
    <lineage>
        <taxon>Bacteria</taxon>
        <taxon>Pseudomonadati</taxon>
        <taxon>Pseudomonadota</taxon>
        <taxon>Betaproteobacteria</taxon>
        <taxon>Burkholderiales</taxon>
        <taxon>Burkholderiaceae</taxon>
        <taxon>Burkholderia</taxon>
        <taxon>Burkholderia cepacia complex</taxon>
    </lineage>
</organism>
<dbReference type="EMBL" id="MTZU01000067">
    <property type="protein sequence ID" value="PCE30320.1"/>
    <property type="molecule type" value="Genomic_DNA"/>
</dbReference>
<keyword evidence="1" id="KW-0472">Membrane</keyword>
<dbReference type="AlphaFoldDB" id="A0A2A4FCD5"/>
<keyword evidence="1" id="KW-0812">Transmembrane</keyword>